<evidence type="ECO:0000256" key="3">
    <source>
        <dbReference type="PROSITE-ProRule" id="PRU00433"/>
    </source>
</evidence>
<dbReference type="InterPro" id="IPR009056">
    <property type="entry name" value="Cyt_c-like_dom"/>
</dbReference>
<keyword evidence="2 3" id="KW-0408">Iron</keyword>
<comment type="caution">
    <text evidence="5">The sequence shown here is derived from an EMBL/GenBank/DDBJ whole genome shotgun (WGS) entry which is preliminary data.</text>
</comment>
<organism evidence="5 6">
    <name type="scientific">Paenibacillus radicis</name>
    <name type="common">ex Xue et al. 2023</name>
    <dbReference type="NCBI Taxonomy" id="2972489"/>
    <lineage>
        <taxon>Bacteria</taxon>
        <taxon>Bacillati</taxon>
        <taxon>Bacillota</taxon>
        <taxon>Bacilli</taxon>
        <taxon>Bacillales</taxon>
        <taxon>Paenibacillaceae</taxon>
        <taxon>Paenibacillus</taxon>
    </lineage>
</organism>
<evidence type="ECO:0000256" key="2">
    <source>
        <dbReference type="ARBA" id="ARBA00023004"/>
    </source>
</evidence>
<keyword evidence="3" id="KW-0349">Heme</keyword>
<dbReference type="PROSITE" id="PS51007">
    <property type="entry name" value="CYTC"/>
    <property type="match status" value="1"/>
</dbReference>
<keyword evidence="1 3" id="KW-0479">Metal-binding</keyword>
<proteinExistence type="predicted"/>
<reference evidence="5 6" key="1">
    <citation type="submission" date="2022-08" db="EMBL/GenBank/DDBJ databases">
        <title>Paenibacillus endoradicis sp. nov., Paenibacillus radicibacter sp. nov and Paenibacillus pararadicis sp. nov., three cold-adapted plant growth-promoting bacteria isolated from root of Larix gmelinii in Great Khingan.</title>
        <authorList>
            <person name="Xue H."/>
        </authorList>
    </citation>
    <scope>NUCLEOTIDE SEQUENCE [LARGE SCALE GENOMIC DNA]</scope>
    <source>
        <strain evidence="5 6">N5-1-1-5</strain>
    </source>
</reference>
<keyword evidence="6" id="KW-1185">Reference proteome</keyword>
<evidence type="ECO:0000256" key="1">
    <source>
        <dbReference type="ARBA" id="ARBA00022723"/>
    </source>
</evidence>
<gene>
    <name evidence="5" type="ORF">NV381_35735</name>
</gene>
<evidence type="ECO:0000313" key="6">
    <source>
        <dbReference type="Proteomes" id="UP001300012"/>
    </source>
</evidence>
<dbReference type="RefSeq" id="WP_258218040.1">
    <property type="nucleotide sequence ID" value="NZ_JANQBD010000046.1"/>
</dbReference>
<dbReference type="EMBL" id="JANQBD010000046">
    <property type="protein sequence ID" value="MCR8636541.1"/>
    <property type="molecule type" value="Genomic_DNA"/>
</dbReference>
<protein>
    <recommendedName>
        <fullName evidence="4">Cytochrome c domain-containing protein</fullName>
    </recommendedName>
</protein>
<accession>A0ABT1YTM2</accession>
<sequence>MTQLDHLCPWCQTEIVWDPEIGPEDTCPHCYNELGEYRSVSLKVKSDGEQLLYDEDEEELDEEDIDDDDLEDMEADTFDDYEEGVQRVMDTQEEAPECSSCHSLMLFAGTQTMAPGYTPVVPSKLKQPLLKPSHTSKVYVCPSCFKIDYILADDDRNAMIQLLKEHGKS</sequence>
<evidence type="ECO:0000313" key="5">
    <source>
        <dbReference type="EMBL" id="MCR8636541.1"/>
    </source>
</evidence>
<evidence type="ECO:0000259" key="4">
    <source>
        <dbReference type="PROSITE" id="PS51007"/>
    </source>
</evidence>
<name>A0ABT1YTM2_9BACL</name>
<feature type="domain" description="Cytochrome c" evidence="4">
    <location>
        <begin position="79"/>
        <end position="167"/>
    </location>
</feature>
<dbReference type="Proteomes" id="UP001300012">
    <property type="component" value="Unassembled WGS sequence"/>
</dbReference>